<feature type="transmembrane region" description="Helical" evidence="1">
    <location>
        <begin position="31"/>
        <end position="49"/>
    </location>
</feature>
<gene>
    <name evidence="2" type="ORF">Val02_79350</name>
</gene>
<evidence type="ECO:0008006" key="4">
    <source>
        <dbReference type="Google" id="ProtNLM"/>
    </source>
</evidence>
<keyword evidence="3" id="KW-1185">Reference proteome</keyword>
<organism evidence="2 3">
    <name type="scientific">Virgisporangium aliadipatigenens</name>
    <dbReference type="NCBI Taxonomy" id="741659"/>
    <lineage>
        <taxon>Bacteria</taxon>
        <taxon>Bacillati</taxon>
        <taxon>Actinomycetota</taxon>
        <taxon>Actinomycetes</taxon>
        <taxon>Micromonosporales</taxon>
        <taxon>Micromonosporaceae</taxon>
        <taxon>Virgisporangium</taxon>
    </lineage>
</organism>
<feature type="transmembrane region" description="Helical" evidence="1">
    <location>
        <begin position="182"/>
        <end position="201"/>
    </location>
</feature>
<comment type="caution">
    <text evidence="2">The sequence shown here is derived from an EMBL/GenBank/DDBJ whole genome shotgun (WGS) entry which is preliminary data.</text>
</comment>
<sequence length="278" mass="29358">MQAGTVPLRPLTVGELLDAAVALFRTNARPLLLVAVLLAAAEQALLYPLRIDTAKPPYMVPYDDALDWYWVMIGVGFATEALIITLLGGLTARAAGSALLGERLPPRALFAPRGSRLGWVLAVAVFFGLTAGVAALACFAPWFVVYALIGFAAPALVIDRVNPFRAVGRSVAMSVRVGLRGAGVRLLAYFGWATVRLALGFGTIGPLELLTGSALDNATVWLVAGFAWTVVNAVVYPILASLDAVLHLETRMRTEGLDIAIGRARATGRPPAAELVVT</sequence>
<dbReference type="EMBL" id="BOPF01000043">
    <property type="protein sequence ID" value="GIJ51049.1"/>
    <property type="molecule type" value="Genomic_DNA"/>
</dbReference>
<keyword evidence="1" id="KW-1133">Transmembrane helix</keyword>
<feature type="transmembrane region" description="Helical" evidence="1">
    <location>
        <begin position="221"/>
        <end position="246"/>
    </location>
</feature>
<dbReference type="Proteomes" id="UP000619260">
    <property type="component" value="Unassembled WGS sequence"/>
</dbReference>
<dbReference type="RefSeq" id="WP_203904456.1">
    <property type="nucleotide sequence ID" value="NZ_BOPF01000043.1"/>
</dbReference>
<proteinExistence type="predicted"/>
<evidence type="ECO:0000313" key="3">
    <source>
        <dbReference type="Proteomes" id="UP000619260"/>
    </source>
</evidence>
<evidence type="ECO:0000313" key="2">
    <source>
        <dbReference type="EMBL" id="GIJ51049.1"/>
    </source>
</evidence>
<reference evidence="2" key="1">
    <citation type="submission" date="2021-01" db="EMBL/GenBank/DDBJ databases">
        <title>Whole genome shotgun sequence of Virgisporangium aliadipatigenens NBRC 105644.</title>
        <authorList>
            <person name="Komaki H."/>
            <person name="Tamura T."/>
        </authorList>
    </citation>
    <scope>NUCLEOTIDE SEQUENCE</scope>
    <source>
        <strain evidence="2">NBRC 105644</strain>
    </source>
</reference>
<dbReference type="AlphaFoldDB" id="A0A8J3YSI5"/>
<feature type="transmembrane region" description="Helical" evidence="1">
    <location>
        <begin position="117"/>
        <end position="137"/>
    </location>
</feature>
<feature type="transmembrane region" description="Helical" evidence="1">
    <location>
        <begin position="69"/>
        <end position="96"/>
    </location>
</feature>
<keyword evidence="1" id="KW-0812">Transmembrane</keyword>
<evidence type="ECO:0000256" key="1">
    <source>
        <dbReference type="SAM" id="Phobius"/>
    </source>
</evidence>
<keyword evidence="1" id="KW-0472">Membrane</keyword>
<feature type="transmembrane region" description="Helical" evidence="1">
    <location>
        <begin position="143"/>
        <end position="161"/>
    </location>
</feature>
<protein>
    <recommendedName>
        <fullName evidence="4">Glycerophosphoryl diester phosphodiesterase membrane domain-containing protein</fullName>
    </recommendedName>
</protein>
<accession>A0A8J3YSI5</accession>
<name>A0A8J3YSI5_9ACTN</name>